<sequence>MEEKKGQRSLVPAHAFYTFDPPYYLDCECVLLCAKSGLYSLDAVWSCANLEGPLSIIARRIAVEFNTREANIANSYWHMYPEPKKATRHGMLINEVAGARSVVGDLDGIISNVTHYYCWRGQTMNFSSISYDNMGFSLKSEAIELGFNFQNLNQMTPQTPNDTFYMSAPTSPRRISMEVGVMPLKPLPRLQYHKQSSILSSPRSPTGGLRLSFQRRSLWNDDFDPFMAALKNVKEEEAGESQAKNHRRARSMSPFREITTPKETNNMLVSNQQQINQMGLILPTKQSDQNSNKMMEKNEPAKPKGVAFVNVGNEDSTMEGGESGKQTKGQKVKNLLFRSGSMRPMSNENKGTCHGNGTETRPKLKRKFSLKAMGITPHREEKNESEVILMTLVRYRPKLLLCMGYGAKYGK</sequence>
<name>A0A6A2WLY0_HIBSY</name>
<evidence type="ECO:0000256" key="1">
    <source>
        <dbReference type="SAM" id="MobiDB-lite"/>
    </source>
</evidence>
<dbReference type="EMBL" id="VEPZ02001731">
    <property type="protein sequence ID" value="KAE8660708.1"/>
    <property type="molecule type" value="Genomic_DNA"/>
</dbReference>
<feature type="region of interest" description="Disordered" evidence="1">
    <location>
        <begin position="341"/>
        <end position="361"/>
    </location>
</feature>
<proteinExistence type="predicted"/>
<keyword evidence="3" id="KW-1185">Reference proteome</keyword>
<dbReference type="AlphaFoldDB" id="A0A6A2WLY0"/>
<organism evidence="2 3">
    <name type="scientific">Hibiscus syriacus</name>
    <name type="common">Rose of Sharon</name>
    <dbReference type="NCBI Taxonomy" id="106335"/>
    <lineage>
        <taxon>Eukaryota</taxon>
        <taxon>Viridiplantae</taxon>
        <taxon>Streptophyta</taxon>
        <taxon>Embryophyta</taxon>
        <taxon>Tracheophyta</taxon>
        <taxon>Spermatophyta</taxon>
        <taxon>Magnoliopsida</taxon>
        <taxon>eudicotyledons</taxon>
        <taxon>Gunneridae</taxon>
        <taxon>Pentapetalae</taxon>
        <taxon>rosids</taxon>
        <taxon>malvids</taxon>
        <taxon>Malvales</taxon>
        <taxon>Malvaceae</taxon>
        <taxon>Malvoideae</taxon>
        <taxon>Hibiscus</taxon>
    </lineage>
</organism>
<evidence type="ECO:0000313" key="2">
    <source>
        <dbReference type="EMBL" id="KAE8660708.1"/>
    </source>
</evidence>
<feature type="compositionally biased region" description="Polar residues" evidence="1">
    <location>
        <begin position="344"/>
        <end position="359"/>
    </location>
</feature>
<gene>
    <name evidence="2" type="ORF">F3Y22_tig00116951pilonHSYRG00686</name>
</gene>
<accession>A0A6A2WLY0</accession>
<evidence type="ECO:0000313" key="3">
    <source>
        <dbReference type="Proteomes" id="UP000436088"/>
    </source>
</evidence>
<comment type="caution">
    <text evidence="2">The sequence shown here is derived from an EMBL/GenBank/DDBJ whole genome shotgun (WGS) entry which is preliminary data.</text>
</comment>
<protein>
    <submittedName>
        <fullName evidence="2">F-box family protein isoform 1</fullName>
    </submittedName>
</protein>
<reference evidence="2" key="1">
    <citation type="submission" date="2019-09" db="EMBL/GenBank/DDBJ databases">
        <title>Draft genome information of white flower Hibiscus syriacus.</title>
        <authorList>
            <person name="Kim Y.-M."/>
        </authorList>
    </citation>
    <scope>NUCLEOTIDE SEQUENCE [LARGE SCALE GENOMIC DNA]</scope>
    <source>
        <strain evidence="2">YM2019G1</strain>
    </source>
</reference>
<dbReference type="Proteomes" id="UP000436088">
    <property type="component" value="Unassembled WGS sequence"/>
</dbReference>